<dbReference type="AlphaFoldDB" id="A0A8J3SWF0"/>
<dbReference type="InterPro" id="IPR045592">
    <property type="entry name" value="DUF6461"/>
</dbReference>
<comment type="caution">
    <text evidence="1">The sequence shown here is derived from an EMBL/GenBank/DDBJ whole genome shotgun (WGS) entry which is preliminary data.</text>
</comment>
<keyword evidence="2" id="KW-1185">Reference proteome</keyword>
<reference evidence="1" key="1">
    <citation type="submission" date="2021-01" db="EMBL/GenBank/DDBJ databases">
        <title>Whole genome shotgun sequence of Planobispora takensis NBRC 109077.</title>
        <authorList>
            <person name="Komaki H."/>
            <person name="Tamura T."/>
        </authorList>
    </citation>
    <scope>NUCLEOTIDE SEQUENCE</scope>
    <source>
        <strain evidence="1">NBRC 109077</strain>
    </source>
</reference>
<evidence type="ECO:0000313" key="1">
    <source>
        <dbReference type="EMBL" id="GII00560.1"/>
    </source>
</evidence>
<protein>
    <submittedName>
        <fullName evidence="1">Uncharacterized protein</fullName>
    </submittedName>
</protein>
<gene>
    <name evidence="1" type="ORF">Pta02_25680</name>
</gene>
<dbReference type="Pfam" id="PF20062">
    <property type="entry name" value="DUF6461"/>
    <property type="match status" value="1"/>
</dbReference>
<organism evidence="1 2">
    <name type="scientific">Planobispora takensis</name>
    <dbReference type="NCBI Taxonomy" id="1367882"/>
    <lineage>
        <taxon>Bacteria</taxon>
        <taxon>Bacillati</taxon>
        <taxon>Actinomycetota</taxon>
        <taxon>Actinomycetes</taxon>
        <taxon>Streptosporangiales</taxon>
        <taxon>Streptosporangiaceae</taxon>
        <taxon>Planobispora</taxon>
    </lineage>
</organism>
<dbReference type="RefSeq" id="WP_203874959.1">
    <property type="nucleotide sequence ID" value="NZ_BOOK01000016.1"/>
</dbReference>
<name>A0A8J3SWF0_9ACTN</name>
<evidence type="ECO:0000313" key="2">
    <source>
        <dbReference type="Proteomes" id="UP000634476"/>
    </source>
</evidence>
<dbReference type="Proteomes" id="UP000634476">
    <property type="component" value="Unassembled WGS sequence"/>
</dbReference>
<accession>A0A8J3SWF0</accession>
<dbReference type="EMBL" id="BOOK01000016">
    <property type="protein sequence ID" value="GII00560.1"/>
    <property type="molecule type" value="Genomic_DNA"/>
</dbReference>
<sequence>MKTLKEATLTISHEEFGWLLKHGPFRDVSCVSFVRSLTPSEALIRLGAEEDTIEEVTFDAHQERTMEYIYSDNFRSSYVGALEKDGWTILIQFWTGSLTTDEHLLRSLSRATEVVSVYRNVQASDCFSYTVDGELVTFFDQLAPYARRGSAPDRLLDTMREVGLDLGPSRETPIAHNPFPQCFALAKKITGISFTEDTVNTPLLGAAVRNR</sequence>
<proteinExistence type="predicted"/>